<dbReference type="AlphaFoldDB" id="A0A328ZDQ8"/>
<feature type="transmembrane region" description="Helical" evidence="1">
    <location>
        <begin position="13"/>
        <end position="32"/>
    </location>
</feature>
<proteinExistence type="predicted"/>
<dbReference type="EMBL" id="QLTA01000012">
    <property type="protein sequence ID" value="RAR84218.1"/>
    <property type="molecule type" value="Genomic_DNA"/>
</dbReference>
<dbReference type="OrthoDB" id="8908883at2"/>
<accession>A0A328ZDQ8</accession>
<dbReference type="Proteomes" id="UP000248856">
    <property type="component" value="Unassembled WGS sequence"/>
</dbReference>
<dbReference type="RefSeq" id="WP_111876792.1">
    <property type="nucleotide sequence ID" value="NZ_CBCSGC010000252.1"/>
</dbReference>
<evidence type="ECO:0000256" key="1">
    <source>
        <dbReference type="SAM" id="Phobius"/>
    </source>
</evidence>
<feature type="transmembrane region" description="Helical" evidence="1">
    <location>
        <begin position="69"/>
        <end position="86"/>
    </location>
</feature>
<comment type="caution">
    <text evidence="2">The sequence shown here is derived from an EMBL/GenBank/DDBJ whole genome shotgun (WGS) entry which is preliminary data.</text>
</comment>
<evidence type="ECO:0000313" key="2">
    <source>
        <dbReference type="EMBL" id="RAR84218.1"/>
    </source>
</evidence>
<reference evidence="2 3" key="1">
    <citation type="submission" date="2018-06" db="EMBL/GenBank/DDBJ databases">
        <title>Genomic Encyclopedia of Archaeal and Bacterial Type Strains, Phase II (KMG-II): from individual species to whole genera.</title>
        <authorList>
            <person name="Goeker M."/>
        </authorList>
    </citation>
    <scope>NUCLEOTIDE SEQUENCE [LARGE SCALE GENOMIC DNA]</scope>
    <source>
        <strain evidence="2 3">CFPB 3232</strain>
    </source>
</reference>
<sequence length="92" mass="9725">MDPLSAANHLLNFAAPALGVGLLLALMGRVFYRKSPHVAGFAQQFAINSVVGVAVLCAGIVVGGRDGRMLTYAALVVACGTSQWLVQRGWRR</sequence>
<keyword evidence="1" id="KW-0812">Transmembrane</keyword>
<keyword evidence="3" id="KW-1185">Reference proteome</keyword>
<name>A0A328ZDQ8_9BURK</name>
<keyword evidence="1" id="KW-1133">Transmembrane helix</keyword>
<gene>
    <name evidence="2" type="ORF">AX018_101229</name>
</gene>
<feature type="transmembrane region" description="Helical" evidence="1">
    <location>
        <begin position="44"/>
        <end position="63"/>
    </location>
</feature>
<protein>
    <submittedName>
        <fullName evidence="2">Uncharacterized protein</fullName>
    </submittedName>
</protein>
<evidence type="ECO:0000313" key="3">
    <source>
        <dbReference type="Proteomes" id="UP000248856"/>
    </source>
</evidence>
<organism evidence="2 3">
    <name type="scientific">Paracidovorax anthurii</name>
    <dbReference type="NCBI Taxonomy" id="78229"/>
    <lineage>
        <taxon>Bacteria</taxon>
        <taxon>Pseudomonadati</taxon>
        <taxon>Pseudomonadota</taxon>
        <taxon>Betaproteobacteria</taxon>
        <taxon>Burkholderiales</taxon>
        <taxon>Comamonadaceae</taxon>
        <taxon>Paracidovorax</taxon>
    </lineage>
</organism>
<keyword evidence="1" id="KW-0472">Membrane</keyword>